<dbReference type="GO" id="GO:0043683">
    <property type="term" value="P:type IV pilus assembly"/>
    <property type="evidence" value="ECO:0007669"/>
    <property type="project" value="InterPro"/>
</dbReference>
<dbReference type="AlphaFoldDB" id="A0A520MB90"/>
<dbReference type="InterPro" id="IPR032092">
    <property type="entry name" value="PilW"/>
</dbReference>
<comment type="caution">
    <text evidence="2">The sequence shown here is derived from an EMBL/GenBank/DDBJ whole genome shotgun (WGS) entry which is preliminary data.</text>
</comment>
<reference evidence="2 3" key="1">
    <citation type="submission" date="2019-02" db="EMBL/GenBank/DDBJ databases">
        <title>Prokaryotic population dynamics and viral predation in marine succession experiment using metagenomics: the confinement effect.</title>
        <authorList>
            <person name="Haro-Moreno J.M."/>
            <person name="Rodriguez-Valera F."/>
            <person name="Lopez-Perez M."/>
        </authorList>
    </citation>
    <scope>NUCLEOTIDE SEQUENCE [LARGE SCALE GENOMIC DNA]</scope>
    <source>
        <strain evidence="2">MED-G170</strain>
    </source>
</reference>
<dbReference type="Pfam" id="PF16074">
    <property type="entry name" value="PilW"/>
    <property type="match status" value="1"/>
</dbReference>
<keyword evidence="1" id="KW-1133">Transmembrane helix</keyword>
<accession>A0A520MB90</accession>
<feature type="transmembrane region" description="Helical" evidence="1">
    <location>
        <begin position="7"/>
        <end position="27"/>
    </location>
</feature>
<gene>
    <name evidence="2" type="ORF">EVB03_09905</name>
</gene>
<dbReference type="InterPro" id="IPR012902">
    <property type="entry name" value="N_methyl_site"/>
</dbReference>
<protein>
    <submittedName>
        <fullName evidence="2">Prepilin-type N-terminal cleavage/methylation domain-containing protein</fullName>
    </submittedName>
</protein>
<dbReference type="EMBL" id="SHBP01000029">
    <property type="protein sequence ID" value="RZO18487.1"/>
    <property type="molecule type" value="Genomic_DNA"/>
</dbReference>
<dbReference type="Proteomes" id="UP000315889">
    <property type="component" value="Unassembled WGS sequence"/>
</dbReference>
<dbReference type="Pfam" id="PF07963">
    <property type="entry name" value="N_methyl"/>
    <property type="match status" value="1"/>
</dbReference>
<keyword evidence="1" id="KW-0472">Membrane</keyword>
<evidence type="ECO:0000313" key="3">
    <source>
        <dbReference type="Proteomes" id="UP000315889"/>
    </source>
</evidence>
<name>A0A520MB90_9GAMM</name>
<organism evidence="2 3">
    <name type="scientific">SAR92 clade bacterium</name>
    <dbReference type="NCBI Taxonomy" id="2315479"/>
    <lineage>
        <taxon>Bacteria</taxon>
        <taxon>Pseudomonadati</taxon>
        <taxon>Pseudomonadota</taxon>
        <taxon>Gammaproteobacteria</taxon>
        <taxon>Cellvibrionales</taxon>
        <taxon>Porticoccaceae</taxon>
        <taxon>SAR92 clade</taxon>
    </lineage>
</organism>
<sequence>MKKQSGFTLIELMISLALGLAISWVMLDVSFNAVRNGQDITSNGDVIEKGRFMGDLLKREIKHAGFFGRIVSANVQSNSPQTNWCTNAPAVKQLTTPVFGLDNQSSLCSSINLLAGSDVLMIRRASTLTTAPGSLVASKDYIQSNFEDIILAKGVAANFTLKEIDGVTLAPIREYHQDLYYVDNNNNFKRRRLINGSNTTEPLIEGVDDFQLQYGIDTNDDNIPDPFNTTPVYNDYSSWQNVKTVTVFLLISSQNSSLPDDKTYNYAGQTKGPLNDSKKRRLFSFSVAVGNQY</sequence>
<evidence type="ECO:0000313" key="2">
    <source>
        <dbReference type="EMBL" id="RZO18487.1"/>
    </source>
</evidence>
<keyword evidence="1" id="KW-0812">Transmembrane</keyword>
<dbReference type="NCBIfam" id="TIGR02532">
    <property type="entry name" value="IV_pilin_GFxxxE"/>
    <property type="match status" value="1"/>
</dbReference>
<evidence type="ECO:0000256" key="1">
    <source>
        <dbReference type="SAM" id="Phobius"/>
    </source>
</evidence>
<proteinExistence type="predicted"/>